<name>A0A6A6HKM6_VIRVR</name>
<comment type="similarity">
    <text evidence="2">Belongs to the peptidase C19 family.</text>
</comment>
<dbReference type="PANTHER" id="PTHR24006:SF722">
    <property type="entry name" value="UBIQUITIN CARBOXYL-TERMINAL HYDROLASE 48"/>
    <property type="match status" value="1"/>
</dbReference>
<accession>A0A6A6HKM6</accession>
<dbReference type="GO" id="GO:0005829">
    <property type="term" value="C:cytosol"/>
    <property type="evidence" value="ECO:0007669"/>
    <property type="project" value="TreeGrafter"/>
</dbReference>
<dbReference type="EMBL" id="ML991775">
    <property type="protein sequence ID" value="KAF2238694.1"/>
    <property type="molecule type" value="Genomic_DNA"/>
</dbReference>
<keyword evidence="11" id="KW-1185">Reference proteome</keyword>
<dbReference type="InterPro" id="IPR050164">
    <property type="entry name" value="Peptidase_C19"/>
</dbReference>
<keyword evidence="4" id="KW-0645">Protease</keyword>
<evidence type="ECO:0000256" key="4">
    <source>
        <dbReference type="ARBA" id="ARBA00022670"/>
    </source>
</evidence>
<feature type="compositionally biased region" description="Low complexity" evidence="8">
    <location>
        <begin position="738"/>
        <end position="761"/>
    </location>
</feature>
<dbReference type="GO" id="GO:0005634">
    <property type="term" value="C:nucleus"/>
    <property type="evidence" value="ECO:0007669"/>
    <property type="project" value="UniProtKB-SubCell"/>
</dbReference>
<evidence type="ECO:0000256" key="2">
    <source>
        <dbReference type="ARBA" id="ARBA00009085"/>
    </source>
</evidence>
<feature type="compositionally biased region" description="Basic and acidic residues" evidence="8">
    <location>
        <begin position="295"/>
        <end position="307"/>
    </location>
</feature>
<dbReference type="GO" id="GO:0004843">
    <property type="term" value="F:cysteine-type deubiquitinase activity"/>
    <property type="evidence" value="ECO:0007669"/>
    <property type="project" value="UniProtKB-EC"/>
</dbReference>
<dbReference type="GO" id="GO:0016579">
    <property type="term" value="P:protein deubiquitination"/>
    <property type="evidence" value="ECO:0007669"/>
    <property type="project" value="InterPro"/>
</dbReference>
<proteinExistence type="inferred from homology"/>
<feature type="region of interest" description="Disordered" evidence="8">
    <location>
        <begin position="545"/>
        <end position="575"/>
    </location>
</feature>
<dbReference type="Pfam" id="PF00443">
    <property type="entry name" value="UCH"/>
    <property type="match status" value="1"/>
</dbReference>
<feature type="region of interest" description="Disordered" evidence="8">
    <location>
        <begin position="1"/>
        <end position="40"/>
    </location>
</feature>
<evidence type="ECO:0000256" key="5">
    <source>
        <dbReference type="ARBA" id="ARBA00022786"/>
    </source>
</evidence>
<feature type="compositionally biased region" description="Low complexity" evidence="8">
    <location>
        <begin position="685"/>
        <end position="705"/>
    </location>
</feature>
<evidence type="ECO:0000313" key="11">
    <source>
        <dbReference type="Proteomes" id="UP000800092"/>
    </source>
</evidence>
<dbReference type="AlphaFoldDB" id="A0A6A6HKM6"/>
<dbReference type="InterPro" id="IPR038765">
    <property type="entry name" value="Papain-like_cys_pep_sf"/>
</dbReference>
<dbReference type="PROSITE" id="PS50235">
    <property type="entry name" value="USP_3"/>
    <property type="match status" value="1"/>
</dbReference>
<dbReference type="OrthoDB" id="6287070at2759"/>
<feature type="region of interest" description="Disordered" evidence="8">
    <location>
        <begin position="486"/>
        <end position="506"/>
    </location>
</feature>
<feature type="compositionally biased region" description="Low complexity" evidence="8">
    <location>
        <begin position="655"/>
        <end position="669"/>
    </location>
</feature>
<dbReference type="PANTHER" id="PTHR24006">
    <property type="entry name" value="UBIQUITIN CARBOXYL-TERMINAL HYDROLASE"/>
    <property type="match status" value="1"/>
</dbReference>
<dbReference type="Gene3D" id="3.90.70.10">
    <property type="entry name" value="Cysteine proteinases"/>
    <property type="match status" value="2"/>
</dbReference>
<feature type="region of interest" description="Disordered" evidence="8">
    <location>
        <begin position="788"/>
        <end position="812"/>
    </location>
</feature>
<evidence type="ECO:0000256" key="1">
    <source>
        <dbReference type="ARBA" id="ARBA00000707"/>
    </source>
</evidence>
<organism evidence="10 11">
    <name type="scientific">Viridothelium virens</name>
    <name type="common">Speckled blister lichen</name>
    <name type="synonym">Trypethelium virens</name>
    <dbReference type="NCBI Taxonomy" id="1048519"/>
    <lineage>
        <taxon>Eukaryota</taxon>
        <taxon>Fungi</taxon>
        <taxon>Dikarya</taxon>
        <taxon>Ascomycota</taxon>
        <taxon>Pezizomycotina</taxon>
        <taxon>Dothideomycetes</taxon>
        <taxon>Dothideomycetes incertae sedis</taxon>
        <taxon>Trypetheliales</taxon>
        <taxon>Trypetheliaceae</taxon>
        <taxon>Viridothelium</taxon>
    </lineage>
</organism>
<feature type="region of interest" description="Disordered" evidence="8">
    <location>
        <begin position="295"/>
        <end position="357"/>
    </location>
</feature>
<feature type="compositionally biased region" description="Basic and acidic residues" evidence="8">
    <location>
        <begin position="866"/>
        <end position="892"/>
    </location>
</feature>
<sequence length="923" mass="101944">MQGSMSGINRFLSRRDRRSGSHNQKDAKSTEPRPVSRQFDGAFCADDLKKKPDKDEEKKVKALTQRLHQLGIENLAERQIEYALRSRNIGGDSEKALQLLLLFEDSWEGIIKPYSADKKMLGAENREAVTCFLDALLFAMFARLESFEAMLYNTFNDKHRKNLAALLRLWVNLLRTGRLVTTDITKQIQEALANCGWEEARKLHQQDASEAFTFITGKLELPLLTLKMDIYHTGKEDAADDHKFVNERLLEVAIPPPPEDGSPITLEDCLEHYFNNRIEVKRHLQRRNTLERVREDKDLEAKSESKGDMTQIETIELSEPSTPLSPAASTRPISARTRADSIFSQSEKKKPDEETLPDFKRRKSSLRKEVLMPAWQFFSLIPWYTDNAPTSDAQVAAHFSKQRPVLGICLKRYTCTPRGTATKLSTQIDIPLEIALPHFVSDDRMEEEGPLFGNFKLSLQSVVCHRGLAVDSGHYIALVKGETIRRRPTASTDRNESSEEDEEDTQWLQFDDLARERVKLIDIDKALREESPYLLFYQVQPIDEDLARGNPPSYSEATDTKDEEESLLANTSSESLVEVKKPIPINNHNNNDPKALDHILSAPEPKASRISIELPDFNSSDNKRGRSSTEDPLRRGSIVFVEKVVGDNEDAKSSLTTATLPTTAPTTPADESRTSWLGTSRRGSKASNGNSSVSRSSKSRPSSQSGEGNRLSLTMSRLTGRISRDKLLGSGAANNTNPAISISPGPIAATAPAPSSTTIAQPHDRTAATDFAGRTPEKEDAAPVVEIAEVDPASRSRSSTTATTPAMLTPAASSAALVPPTINSAASSSPGRLEVNAAATTLGEKETPAARKSVEVERSVGGTPRKSGEIVRLKEGGKEVGKETGKEKEGGKKGSVMRSRSRHLEKKKAKATGERPDRECAVM</sequence>
<dbReference type="EC" id="3.4.19.12" evidence="3"/>
<feature type="region of interest" description="Disordered" evidence="8">
    <location>
        <begin position="612"/>
        <end position="632"/>
    </location>
</feature>
<feature type="region of interest" description="Disordered" evidence="8">
    <location>
        <begin position="649"/>
        <end position="717"/>
    </location>
</feature>
<feature type="compositionally biased region" description="Basic and acidic residues" evidence="8">
    <location>
        <begin position="843"/>
        <end position="858"/>
    </location>
</feature>
<feature type="domain" description="USP" evidence="9">
    <location>
        <begin position="121"/>
        <end position="540"/>
    </location>
</feature>
<feature type="region of interest" description="Disordered" evidence="8">
    <location>
        <begin position="839"/>
        <end position="923"/>
    </location>
</feature>
<dbReference type="GO" id="GO:0006508">
    <property type="term" value="P:proteolysis"/>
    <property type="evidence" value="ECO:0007669"/>
    <property type="project" value="UniProtKB-KW"/>
</dbReference>
<dbReference type="InterPro" id="IPR001394">
    <property type="entry name" value="Peptidase_C19_UCH"/>
</dbReference>
<feature type="compositionally biased region" description="Basic and acidic residues" evidence="8">
    <location>
        <begin position="621"/>
        <end position="632"/>
    </location>
</feature>
<feature type="region of interest" description="Disordered" evidence="8">
    <location>
        <begin position="736"/>
        <end position="765"/>
    </location>
</feature>
<dbReference type="Proteomes" id="UP000800092">
    <property type="component" value="Unassembled WGS sequence"/>
</dbReference>
<feature type="compositionally biased region" description="Basic and acidic residues" evidence="8">
    <location>
        <begin position="911"/>
        <end position="923"/>
    </location>
</feature>
<dbReference type="SUPFAM" id="SSF54001">
    <property type="entry name" value="Cysteine proteinases"/>
    <property type="match status" value="1"/>
</dbReference>
<evidence type="ECO:0000256" key="7">
    <source>
        <dbReference type="ARBA" id="ARBA00022807"/>
    </source>
</evidence>
<evidence type="ECO:0000259" key="9">
    <source>
        <dbReference type="PROSITE" id="PS50235"/>
    </source>
</evidence>
<protein>
    <recommendedName>
        <fullName evidence="3">ubiquitinyl hydrolase 1</fullName>
        <ecNumber evidence="3">3.4.19.12</ecNumber>
    </recommendedName>
</protein>
<evidence type="ECO:0000313" key="10">
    <source>
        <dbReference type="EMBL" id="KAF2238694.1"/>
    </source>
</evidence>
<feature type="compositionally biased region" description="Low complexity" evidence="8">
    <location>
        <begin position="793"/>
        <end position="812"/>
    </location>
</feature>
<dbReference type="InterPro" id="IPR028889">
    <property type="entry name" value="USP"/>
</dbReference>
<feature type="compositionally biased region" description="Basic and acidic residues" evidence="8">
    <location>
        <begin position="346"/>
        <end position="357"/>
    </location>
</feature>
<feature type="compositionally biased region" description="Polar residues" evidence="8">
    <location>
        <begin position="319"/>
        <end position="332"/>
    </location>
</feature>
<feature type="compositionally biased region" description="Basic residues" evidence="8">
    <location>
        <begin position="899"/>
        <end position="910"/>
    </location>
</feature>
<keyword evidence="7" id="KW-0788">Thiol protease</keyword>
<reference evidence="10" key="1">
    <citation type="journal article" date="2020" name="Stud. Mycol.">
        <title>101 Dothideomycetes genomes: a test case for predicting lifestyles and emergence of pathogens.</title>
        <authorList>
            <person name="Haridas S."/>
            <person name="Albert R."/>
            <person name="Binder M."/>
            <person name="Bloem J."/>
            <person name="Labutti K."/>
            <person name="Salamov A."/>
            <person name="Andreopoulos B."/>
            <person name="Baker S."/>
            <person name="Barry K."/>
            <person name="Bills G."/>
            <person name="Bluhm B."/>
            <person name="Cannon C."/>
            <person name="Castanera R."/>
            <person name="Culley D."/>
            <person name="Daum C."/>
            <person name="Ezra D."/>
            <person name="Gonzalez J."/>
            <person name="Henrissat B."/>
            <person name="Kuo A."/>
            <person name="Liang C."/>
            <person name="Lipzen A."/>
            <person name="Lutzoni F."/>
            <person name="Magnuson J."/>
            <person name="Mondo S."/>
            <person name="Nolan M."/>
            <person name="Ohm R."/>
            <person name="Pangilinan J."/>
            <person name="Park H.-J."/>
            <person name="Ramirez L."/>
            <person name="Alfaro M."/>
            <person name="Sun H."/>
            <person name="Tritt A."/>
            <person name="Yoshinaga Y."/>
            <person name="Zwiers L.-H."/>
            <person name="Turgeon B."/>
            <person name="Goodwin S."/>
            <person name="Spatafora J."/>
            <person name="Crous P."/>
            <person name="Grigoriev I."/>
        </authorList>
    </citation>
    <scope>NUCLEOTIDE SEQUENCE</scope>
    <source>
        <strain evidence="10">Tuck. ex Michener</strain>
    </source>
</reference>
<keyword evidence="5" id="KW-0833">Ubl conjugation pathway</keyword>
<evidence type="ECO:0000256" key="3">
    <source>
        <dbReference type="ARBA" id="ARBA00012759"/>
    </source>
</evidence>
<gene>
    <name evidence="10" type="ORF">EV356DRAFT_268727</name>
</gene>
<comment type="catalytic activity">
    <reaction evidence="1">
        <text>Thiol-dependent hydrolysis of ester, thioester, amide, peptide and isopeptide bonds formed by the C-terminal Gly of ubiquitin (a 76-residue protein attached to proteins as an intracellular targeting signal).</text>
        <dbReference type="EC" id="3.4.19.12"/>
    </reaction>
</comment>
<evidence type="ECO:0000256" key="6">
    <source>
        <dbReference type="ARBA" id="ARBA00022801"/>
    </source>
</evidence>
<evidence type="ECO:0000256" key="8">
    <source>
        <dbReference type="SAM" id="MobiDB-lite"/>
    </source>
</evidence>
<keyword evidence="6" id="KW-0378">Hydrolase</keyword>